<sequence length="117" mass="13466">MALPTFNPPIGPSPGTTHKPKISLYEAEFGDGYSQPTPKGINHIKRTVSLRWEALTYQQMEEIVGFFERMEGCKPFYYRPFGVGEVMKWVCKDWQASTEEGIWSVKAEFEQSFSHQI</sequence>
<dbReference type="Proteomes" id="UP001597373">
    <property type="component" value="Unassembled WGS sequence"/>
</dbReference>
<reference evidence="2" key="1">
    <citation type="journal article" date="2019" name="Int. J. Syst. Evol. Microbiol.">
        <title>The Global Catalogue of Microorganisms (GCM) 10K type strain sequencing project: providing services to taxonomists for standard genome sequencing and annotation.</title>
        <authorList>
            <consortium name="The Broad Institute Genomics Platform"/>
            <consortium name="The Broad Institute Genome Sequencing Center for Infectious Disease"/>
            <person name="Wu L."/>
            <person name="Ma J."/>
        </authorList>
    </citation>
    <scope>NUCLEOTIDE SEQUENCE [LARGE SCALE GENOMIC DNA]</scope>
    <source>
        <strain evidence="2">KCTC 23707</strain>
    </source>
</reference>
<proteinExistence type="predicted"/>
<dbReference type="EMBL" id="JBHUIR010000059">
    <property type="protein sequence ID" value="MFD2261089.1"/>
    <property type="molecule type" value="Genomic_DNA"/>
</dbReference>
<keyword evidence="2" id="KW-1185">Reference proteome</keyword>
<dbReference type="Pfam" id="PF05939">
    <property type="entry name" value="Phage_min_tail"/>
    <property type="match status" value="1"/>
</dbReference>
<gene>
    <name evidence="1" type="ORF">ACFSMZ_15170</name>
</gene>
<name>A0ABW5DM93_9HYPH</name>
<comment type="caution">
    <text evidence="1">The sequence shown here is derived from an EMBL/GenBank/DDBJ whole genome shotgun (WGS) entry which is preliminary data.</text>
</comment>
<evidence type="ECO:0000313" key="2">
    <source>
        <dbReference type="Proteomes" id="UP001597373"/>
    </source>
</evidence>
<evidence type="ECO:0000313" key="1">
    <source>
        <dbReference type="EMBL" id="MFD2261089.1"/>
    </source>
</evidence>
<dbReference type="InterPro" id="IPR010265">
    <property type="entry name" value="Phage_lambda_TipM"/>
</dbReference>
<organism evidence="1 2">
    <name type="scientific">Chelativorans composti</name>
    <dbReference type="NCBI Taxonomy" id="768533"/>
    <lineage>
        <taxon>Bacteria</taxon>
        <taxon>Pseudomonadati</taxon>
        <taxon>Pseudomonadota</taxon>
        <taxon>Alphaproteobacteria</taxon>
        <taxon>Hyphomicrobiales</taxon>
        <taxon>Phyllobacteriaceae</taxon>
        <taxon>Chelativorans</taxon>
    </lineage>
</organism>
<dbReference type="RefSeq" id="WP_345098514.1">
    <property type="nucleotide sequence ID" value="NZ_BAABGS010000017.1"/>
</dbReference>
<accession>A0ABW5DM93</accession>
<protein>
    <submittedName>
        <fullName evidence="1">Phage tail protein</fullName>
    </submittedName>
</protein>